<accession>A0ABV0Z4Y9</accession>
<proteinExistence type="predicted"/>
<feature type="region of interest" description="Disordered" evidence="1">
    <location>
        <begin position="69"/>
        <end position="104"/>
    </location>
</feature>
<evidence type="ECO:0000256" key="1">
    <source>
        <dbReference type="SAM" id="MobiDB-lite"/>
    </source>
</evidence>
<evidence type="ECO:0000313" key="2">
    <source>
        <dbReference type="EMBL" id="MEQ2300842.1"/>
    </source>
</evidence>
<organism evidence="2 3">
    <name type="scientific">Ameca splendens</name>
    <dbReference type="NCBI Taxonomy" id="208324"/>
    <lineage>
        <taxon>Eukaryota</taxon>
        <taxon>Metazoa</taxon>
        <taxon>Chordata</taxon>
        <taxon>Craniata</taxon>
        <taxon>Vertebrata</taxon>
        <taxon>Euteleostomi</taxon>
        <taxon>Actinopterygii</taxon>
        <taxon>Neopterygii</taxon>
        <taxon>Teleostei</taxon>
        <taxon>Neoteleostei</taxon>
        <taxon>Acanthomorphata</taxon>
        <taxon>Ovalentaria</taxon>
        <taxon>Atherinomorphae</taxon>
        <taxon>Cyprinodontiformes</taxon>
        <taxon>Goodeidae</taxon>
        <taxon>Ameca</taxon>
    </lineage>
</organism>
<gene>
    <name evidence="2" type="ORF">AMECASPLE_029979</name>
</gene>
<sequence length="104" mass="11361">MEEHVKVLGPVSGKFTFQKRPNGTFDKGRGIYLLCKEFAYHRSSTSLANHINAKHPVTSAPTANVSSEDVSNLASHSKALHQTKLKGNDPRMSKPTADKLMNVG</sequence>
<protein>
    <submittedName>
        <fullName evidence="2">Uncharacterized protein</fullName>
    </submittedName>
</protein>
<name>A0ABV0Z4Y9_9TELE</name>
<dbReference type="Proteomes" id="UP001469553">
    <property type="component" value="Unassembled WGS sequence"/>
</dbReference>
<evidence type="ECO:0000313" key="3">
    <source>
        <dbReference type="Proteomes" id="UP001469553"/>
    </source>
</evidence>
<keyword evidence="3" id="KW-1185">Reference proteome</keyword>
<dbReference type="EMBL" id="JAHRIP010050532">
    <property type="protein sequence ID" value="MEQ2300842.1"/>
    <property type="molecule type" value="Genomic_DNA"/>
</dbReference>
<comment type="caution">
    <text evidence="2">The sequence shown here is derived from an EMBL/GenBank/DDBJ whole genome shotgun (WGS) entry which is preliminary data.</text>
</comment>
<reference evidence="2 3" key="1">
    <citation type="submission" date="2021-06" db="EMBL/GenBank/DDBJ databases">
        <authorList>
            <person name="Palmer J.M."/>
        </authorList>
    </citation>
    <scope>NUCLEOTIDE SEQUENCE [LARGE SCALE GENOMIC DNA]</scope>
    <source>
        <strain evidence="2 3">AS_MEX2019</strain>
        <tissue evidence="2">Muscle</tissue>
    </source>
</reference>